<protein>
    <recommendedName>
        <fullName evidence="1">FERM domain-containing protein</fullName>
    </recommendedName>
</protein>
<dbReference type="EMBL" id="CAJPIZ010018164">
    <property type="protein sequence ID" value="CAG2116426.1"/>
    <property type="molecule type" value="Genomic_DNA"/>
</dbReference>
<evidence type="ECO:0000259" key="1">
    <source>
        <dbReference type="PROSITE" id="PS50057"/>
    </source>
</evidence>
<dbReference type="Gene3D" id="1.20.80.10">
    <property type="match status" value="1"/>
</dbReference>
<dbReference type="Gene3D" id="2.30.29.30">
    <property type="entry name" value="Pleckstrin-homology domain (PH domain)/Phosphotyrosine-binding domain (PTB)"/>
    <property type="match status" value="1"/>
</dbReference>
<evidence type="ECO:0000313" key="3">
    <source>
        <dbReference type="Proteomes" id="UP000759131"/>
    </source>
</evidence>
<dbReference type="SUPFAM" id="SSF47031">
    <property type="entry name" value="Second domain of FERM"/>
    <property type="match status" value="1"/>
</dbReference>
<keyword evidence="3" id="KW-1185">Reference proteome</keyword>
<organism evidence="2">
    <name type="scientific">Medioppia subpectinata</name>
    <dbReference type="NCBI Taxonomy" id="1979941"/>
    <lineage>
        <taxon>Eukaryota</taxon>
        <taxon>Metazoa</taxon>
        <taxon>Ecdysozoa</taxon>
        <taxon>Arthropoda</taxon>
        <taxon>Chelicerata</taxon>
        <taxon>Arachnida</taxon>
        <taxon>Acari</taxon>
        <taxon>Acariformes</taxon>
        <taxon>Sarcoptiformes</taxon>
        <taxon>Oribatida</taxon>
        <taxon>Brachypylina</taxon>
        <taxon>Oppioidea</taxon>
        <taxon>Oppiidae</taxon>
        <taxon>Medioppia</taxon>
    </lineage>
</organism>
<dbReference type="EMBL" id="OC872739">
    <property type="protein sequence ID" value="CAD7635996.1"/>
    <property type="molecule type" value="Genomic_DNA"/>
</dbReference>
<gene>
    <name evidence="2" type="ORF">OSB1V03_LOCUS16385</name>
</gene>
<dbReference type="CDD" id="cd13199">
    <property type="entry name" value="FERM_C2_MyoVII"/>
    <property type="match status" value="1"/>
</dbReference>
<feature type="domain" description="FERM" evidence="1">
    <location>
        <begin position="1"/>
        <end position="212"/>
    </location>
</feature>
<dbReference type="InterPro" id="IPR014352">
    <property type="entry name" value="FERM/acyl-CoA-bd_prot_sf"/>
</dbReference>
<dbReference type="InterPro" id="IPR002404">
    <property type="entry name" value="IRS_PTB"/>
</dbReference>
<dbReference type="InterPro" id="IPR041794">
    <property type="entry name" value="MyoVII_FERM_C2"/>
</dbReference>
<dbReference type="Pfam" id="PF02174">
    <property type="entry name" value="IRS"/>
    <property type="match status" value="1"/>
</dbReference>
<dbReference type="PANTHER" id="PTHR22692:SF33">
    <property type="entry name" value="MYOSIN"/>
    <property type="match status" value="1"/>
</dbReference>
<reference evidence="2" key="1">
    <citation type="submission" date="2020-11" db="EMBL/GenBank/DDBJ databases">
        <authorList>
            <person name="Tran Van P."/>
        </authorList>
    </citation>
    <scope>NUCLEOTIDE SEQUENCE</scope>
</reference>
<sequence length="224" mass="25602">MKKLWTNTVPGKDRNADLIFHYHQELPKLLRGYHKCTKEDAVKLAALILRVRFGESKAELQAIPNLLHELIPIDVIKIQNPNEWKKAIITAHNQENGVNCENAKISFLKFVYKWPTFGSAFFEVKQNGDTNFPEHLLIAINKNGVSLIDPVTKEILVTHPFTRISNWSSGNTYFHMTIGNLVRGSKLLCETPLGYKMDDLLTSYISLMLSNINKQKVLTNTRIK</sequence>
<dbReference type="PROSITE" id="PS50057">
    <property type="entry name" value="FERM_3"/>
    <property type="match status" value="1"/>
</dbReference>
<dbReference type="PANTHER" id="PTHR22692">
    <property type="entry name" value="MYOSIN VII, XV"/>
    <property type="match status" value="1"/>
</dbReference>
<dbReference type="InterPro" id="IPR035963">
    <property type="entry name" value="FERM_2"/>
</dbReference>
<dbReference type="Proteomes" id="UP000759131">
    <property type="component" value="Unassembled WGS sequence"/>
</dbReference>
<evidence type="ECO:0000313" key="2">
    <source>
        <dbReference type="EMBL" id="CAD7635996.1"/>
    </source>
</evidence>
<dbReference type="OrthoDB" id="6108017at2759"/>
<dbReference type="InterPro" id="IPR019748">
    <property type="entry name" value="FERM_central"/>
</dbReference>
<dbReference type="FunFam" id="1.20.80.10:FF:000012">
    <property type="entry name" value="Myosin VIIA"/>
    <property type="match status" value="1"/>
</dbReference>
<dbReference type="InterPro" id="IPR051567">
    <property type="entry name" value="Unconventional_Myosin_ATPase"/>
</dbReference>
<dbReference type="CDD" id="cd14473">
    <property type="entry name" value="FERM_B-lobe"/>
    <property type="match status" value="1"/>
</dbReference>
<dbReference type="SUPFAM" id="SSF50729">
    <property type="entry name" value="PH domain-like"/>
    <property type="match status" value="1"/>
</dbReference>
<accession>A0A7R9L8G0</accession>
<dbReference type="GO" id="GO:0005737">
    <property type="term" value="C:cytoplasm"/>
    <property type="evidence" value="ECO:0007669"/>
    <property type="project" value="UniProtKB-SubCell"/>
</dbReference>
<name>A0A7R9L8G0_9ACAR</name>
<dbReference type="AlphaFoldDB" id="A0A7R9L8G0"/>
<dbReference type="InterPro" id="IPR011993">
    <property type="entry name" value="PH-like_dom_sf"/>
</dbReference>
<dbReference type="InterPro" id="IPR000299">
    <property type="entry name" value="FERM_domain"/>
</dbReference>
<proteinExistence type="predicted"/>